<dbReference type="Proteomes" id="UP000285288">
    <property type="component" value="Unassembled WGS sequence"/>
</dbReference>
<protein>
    <recommendedName>
        <fullName evidence="3">ImmA/IrrE family metallo-endopeptidase</fullName>
    </recommendedName>
</protein>
<gene>
    <name evidence="1" type="ORF">DW907_02470</name>
</gene>
<proteinExistence type="predicted"/>
<evidence type="ECO:0000313" key="2">
    <source>
        <dbReference type="Proteomes" id="UP000285288"/>
    </source>
</evidence>
<dbReference type="AlphaFoldDB" id="A0A413UES8"/>
<reference evidence="1 2" key="1">
    <citation type="submission" date="2018-08" db="EMBL/GenBank/DDBJ databases">
        <title>A genome reference for cultivated species of the human gut microbiota.</title>
        <authorList>
            <person name="Zou Y."/>
            <person name="Xue W."/>
            <person name="Luo G."/>
        </authorList>
    </citation>
    <scope>NUCLEOTIDE SEQUENCE [LARGE SCALE GENOMIC DNA]</scope>
    <source>
        <strain evidence="1 2">AM42-13AC</strain>
    </source>
</reference>
<sequence>MNDYVSFLCTLLNIKIPKVFFKENEKFYDLKNKPIKKELFQVKDTSICTSYPKENVICVNLDLCEDRSLVYIYLAHEIRHLYQYACVYKKNQKVFSIDERSVSIWKKELENYADSSGKHYENQEIEKDANLFANFIAIVIFKRVLDIKEMDQKEYEFKTKLFMNFFASNPVKKQLIQKQIKKMKV</sequence>
<dbReference type="EMBL" id="QSGD01000005">
    <property type="protein sequence ID" value="RHB08770.1"/>
    <property type="molecule type" value="Genomic_DNA"/>
</dbReference>
<dbReference type="RefSeq" id="WP_118010753.1">
    <property type="nucleotide sequence ID" value="NZ_QSGD01000005.1"/>
</dbReference>
<comment type="caution">
    <text evidence="1">The sequence shown here is derived from an EMBL/GenBank/DDBJ whole genome shotgun (WGS) entry which is preliminary data.</text>
</comment>
<evidence type="ECO:0000313" key="1">
    <source>
        <dbReference type="EMBL" id="RHB08770.1"/>
    </source>
</evidence>
<accession>A0A413UES8</accession>
<evidence type="ECO:0008006" key="3">
    <source>
        <dbReference type="Google" id="ProtNLM"/>
    </source>
</evidence>
<name>A0A413UES8_9FIRM</name>
<organism evidence="1 2">
    <name type="scientific">Holdemanella biformis</name>
    <dbReference type="NCBI Taxonomy" id="1735"/>
    <lineage>
        <taxon>Bacteria</taxon>
        <taxon>Bacillati</taxon>
        <taxon>Bacillota</taxon>
        <taxon>Erysipelotrichia</taxon>
        <taxon>Erysipelotrichales</taxon>
        <taxon>Erysipelotrichaceae</taxon>
        <taxon>Holdemanella</taxon>
    </lineage>
</organism>